<dbReference type="AlphaFoldDB" id="A0A1J8NIW3"/>
<evidence type="ECO:0000313" key="3">
    <source>
        <dbReference type="EMBL" id="OIZ95104.1"/>
    </source>
</evidence>
<keyword evidence="2" id="KW-0472">Membrane</keyword>
<dbReference type="EMBL" id="LUKY01000032">
    <property type="protein sequence ID" value="OIZ95104.1"/>
    <property type="molecule type" value="Genomic_DNA"/>
</dbReference>
<dbReference type="RefSeq" id="WP_071662366.1">
    <property type="nucleotide sequence ID" value="NZ_LUKY01000032.1"/>
</dbReference>
<feature type="transmembrane region" description="Helical" evidence="2">
    <location>
        <begin position="44"/>
        <end position="62"/>
    </location>
</feature>
<keyword evidence="2" id="KW-0812">Transmembrane</keyword>
<keyword evidence="4" id="KW-1185">Reference proteome</keyword>
<protein>
    <recommendedName>
        <fullName evidence="5">Type IV secretion protein IcmG</fullName>
    </recommendedName>
</protein>
<evidence type="ECO:0000313" key="4">
    <source>
        <dbReference type="Proteomes" id="UP000183924"/>
    </source>
</evidence>
<proteinExistence type="predicted"/>
<evidence type="ECO:0000256" key="1">
    <source>
        <dbReference type="SAM" id="MobiDB-lite"/>
    </source>
</evidence>
<accession>A0A1J8NIW3</accession>
<reference evidence="3 4" key="1">
    <citation type="submission" date="2016-03" db="EMBL/GenBank/DDBJ databases">
        <title>Comparative genomics of Rickettsiella.</title>
        <authorList>
            <person name="Chandler C."/>
            <person name="Wang Y."/>
        </authorList>
    </citation>
    <scope>NUCLEOTIDE SEQUENCE [LARGE SCALE GENOMIC DNA]</scope>
    <source>
        <strain evidence="3 4">RCFS May 2013</strain>
    </source>
</reference>
<evidence type="ECO:0008006" key="5">
    <source>
        <dbReference type="Google" id="ProtNLM"/>
    </source>
</evidence>
<keyword evidence="2" id="KW-1133">Transmembrane helix</keyword>
<feature type="region of interest" description="Disordered" evidence="1">
    <location>
        <begin position="1"/>
        <end position="31"/>
    </location>
</feature>
<feature type="compositionally biased region" description="Polar residues" evidence="1">
    <location>
        <begin position="17"/>
        <end position="31"/>
    </location>
</feature>
<name>A0A1J8NIW3_9COXI</name>
<dbReference type="STRING" id="1225476.A1D18_03130"/>
<organism evidence="3 4">
    <name type="scientific">Candidatus Rickettsiella isopodorum</name>
    <dbReference type="NCBI Taxonomy" id="1225476"/>
    <lineage>
        <taxon>Bacteria</taxon>
        <taxon>Pseudomonadati</taxon>
        <taxon>Pseudomonadota</taxon>
        <taxon>Gammaproteobacteria</taxon>
        <taxon>Legionellales</taxon>
        <taxon>Coxiellaceae</taxon>
        <taxon>Rickettsiella</taxon>
    </lineage>
</organism>
<comment type="caution">
    <text evidence="3">The sequence shown here is derived from an EMBL/GenBank/DDBJ whole genome shotgun (WGS) entry which is preliminary data.</text>
</comment>
<dbReference type="OrthoDB" id="5622044at2"/>
<feature type="compositionally biased region" description="Basic and acidic residues" evidence="1">
    <location>
        <begin position="1"/>
        <end position="16"/>
    </location>
</feature>
<gene>
    <name evidence="3" type="ORF">A1D18_03130</name>
</gene>
<evidence type="ECO:0000256" key="2">
    <source>
        <dbReference type="SAM" id="Phobius"/>
    </source>
</evidence>
<sequence>MDKKNYNSDEEYKLQDSTESAPHFSGTTSKDPASAILEKTQRHHIFLIIFIIFTSLGIYKIVDKLIHRQVVSKPKTVAKVPNSAVPIPAAVQANMALDNRFNHIEKEQRELQSHVQDFDSELSDIKSTLADLNVRLIDMNEQTQLLRTQQEAFFQKQQKAKTKLSERKKLAPKPIYYVRAIIPGRVWLTLQDGSTLTLGRGDKLAGYGVITAIDPNQGIITLSSGAIIGYNPDDR</sequence>
<dbReference type="Proteomes" id="UP000183924">
    <property type="component" value="Unassembled WGS sequence"/>
</dbReference>